<keyword evidence="8 11" id="KW-0408">Iron</keyword>
<dbReference type="Proteomes" id="UP000504608">
    <property type="component" value="Unplaced"/>
</dbReference>
<dbReference type="PRINTS" id="PR00463">
    <property type="entry name" value="EP450I"/>
</dbReference>
<evidence type="ECO:0000256" key="10">
    <source>
        <dbReference type="ARBA" id="ARBA00023136"/>
    </source>
</evidence>
<evidence type="ECO:0000256" key="12">
    <source>
        <dbReference type="RuleBase" id="RU000461"/>
    </source>
</evidence>
<evidence type="ECO:0000256" key="9">
    <source>
        <dbReference type="ARBA" id="ARBA00023033"/>
    </source>
</evidence>
<keyword evidence="5 11" id="KW-0479">Metal-binding</keyword>
<comment type="similarity">
    <text evidence="2 12">Belongs to the cytochrome P450 family.</text>
</comment>
<dbReference type="InterPro" id="IPR001128">
    <property type="entry name" value="Cyt_P450"/>
</dbReference>
<keyword evidence="7 12" id="KW-0560">Oxidoreductase</keyword>
<dbReference type="KEGG" id="cmax:111477203"/>
<evidence type="ECO:0000256" key="7">
    <source>
        <dbReference type="ARBA" id="ARBA00023002"/>
    </source>
</evidence>
<dbReference type="PANTHER" id="PTHR47947">
    <property type="entry name" value="CYTOCHROME P450 82C3-RELATED"/>
    <property type="match status" value="1"/>
</dbReference>
<dbReference type="GO" id="GO:0020037">
    <property type="term" value="F:heme binding"/>
    <property type="evidence" value="ECO:0007669"/>
    <property type="project" value="InterPro"/>
</dbReference>
<dbReference type="InterPro" id="IPR017972">
    <property type="entry name" value="Cyt_P450_CS"/>
</dbReference>
<evidence type="ECO:0000313" key="13">
    <source>
        <dbReference type="Proteomes" id="UP000504608"/>
    </source>
</evidence>
<evidence type="ECO:0000313" key="14">
    <source>
        <dbReference type="RefSeq" id="XP_022977005.1"/>
    </source>
</evidence>
<comment type="subcellular location">
    <subcellularLocation>
        <location evidence="1">Membrane</location>
        <topology evidence="1">Single-pass membrane protein</topology>
    </subcellularLocation>
</comment>
<dbReference type="GeneID" id="111477203"/>
<gene>
    <name evidence="14" type="primary">LOC111477203</name>
</gene>
<comment type="cofactor">
    <cofactor evidence="11">
        <name>heme</name>
        <dbReference type="ChEBI" id="CHEBI:30413"/>
    </cofactor>
</comment>
<dbReference type="CDD" id="cd20653">
    <property type="entry name" value="CYP81"/>
    <property type="match status" value="1"/>
</dbReference>
<keyword evidence="9 12" id="KW-0503">Monooxygenase</keyword>
<dbReference type="Pfam" id="PF00067">
    <property type="entry name" value="p450"/>
    <property type="match status" value="1"/>
</dbReference>
<evidence type="ECO:0000256" key="1">
    <source>
        <dbReference type="ARBA" id="ARBA00004167"/>
    </source>
</evidence>
<dbReference type="Gene3D" id="1.10.630.10">
    <property type="entry name" value="Cytochrome P450"/>
    <property type="match status" value="1"/>
</dbReference>
<keyword evidence="10" id="KW-0472">Membrane</keyword>
<dbReference type="GO" id="GO:0004497">
    <property type="term" value="F:monooxygenase activity"/>
    <property type="evidence" value="ECO:0007669"/>
    <property type="project" value="UniProtKB-KW"/>
</dbReference>
<name>A0A6J1IL26_CUCMA</name>
<keyword evidence="13" id="KW-1185">Reference proteome</keyword>
<dbReference type="FunFam" id="1.10.630.10:FF:000023">
    <property type="entry name" value="Cytochrome P450 family protein"/>
    <property type="match status" value="1"/>
</dbReference>
<dbReference type="PRINTS" id="PR00385">
    <property type="entry name" value="P450"/>
</dbReference>
<dbReference type="GO" id="GO:0016020">
    <property type="term" value="C:membrane"/>
    <property type="evidence" value="ECO:0007669"/>
    <property type="project" value="UniProtKB-SubCell"/>
</dbReference>
<dbReference type="RefSeq" id="XP_022977005.1">
    <property type="nucleotide sequence ID" value="XM_023121237.1"/>
</dbReference>
<evidence type="ECO:0000256" key="6">
    <source>
        <dbReference type="ARBA" id="ARBA00022989"/>
    </source>
</evidence>
<dbReference type="InterPro" id="IPR036396">
    <property type="entry name" value="Cyt_P450_sf"/>
</dbReference>
<evidence type="ECO:0000256" key="8">
    <source>
        <dbReference type="ARBA" id="ARBA00023004"/>
    </source>
</evidence>
<dbReference type="SUPFAM" id="SSF48264">
    <property type="entry name" value="Cytochrome P450"/>
    <property type="match status" value="1"/>
</dbReference>
<dbReference type="GO" id="GO:0016705">
    <property type="term" value="F:oxidoreductase activity, acting on paired donors, with incorporation or reduction of molecular oxygen"/>
    <property type="evidence" value="ECO:0007669"/>
    <property type="project" value="InterPro"/>
</dbReference>
<proteinExistence type="inferred from homology"/>
<evidence type="ECO:0000256" key="2">
    <source>
        <dbReference type="ARBA" id="ARBA00010617"/>
    </source>
</evidence>
<evidence type="ECO:0000256" key="5">
    <source>
        <dbReference type="ARBA" id="ARBA00022723"/>
    </source>
</evidence>
<dbReference type="GO" id="GO:0005506">
    <property type="term" value="F:iron ion binding"/>
    <property type="evidence" value="ECO:0007669"/>
    <property type="project" value="InterPro"/>
</dbReference>
<evidence type="ECO:0000256" key="4">
    <source>
        <dbReference type="ARBA" id="ARBA00022692"/>
    </source>
</evidence>
<organism evidence="13 14">
    <name type="scientific">Cucurbita maxima</name>
    <name type="common">Pumpkin</name>
    <name type="synonym">Winter squash</name>
    <dbReference type="NCBI Taxonomy" id="3661"/>
    <lineage>
        <taxon>Eukaryota</taxon>
        <taxon>Viridiplantae</taxon>
        <taxon>Streptophyta</taxon>
        <taxon>Embryophyta</taxon>
        <taxon>Tracheophyta</taxon>
        <taxon>Spermatophyta</taxon>
        <taxon>Magnoliopsida</taxon>
        <taxon>eudicotyledons</taxon>
        <taxon>Gunneridae</taxon>
        <taxon>Pentapetalae</taxon>
        <taxon>rosids</taxon>
        <taxon>fabids</taxon>
        <taxon>Cucurbitales</taxon>
        <taxon>Cucurbitaceae</taxon>
        <taxon>Cucurbiteae</taxon>
        <taxon>Cucurbita</taxon>
    </lineage>
</organism>
<accession>A0A6J1IL26</accession>
<feature type="binding site" description="axial binding residue" evidence="11">
    <location>
        <position position="455"/>
    </location>
    <ligand>
        <name>heme</name>
        <dbReference type="ChEBI" id="CHEBI:30413"/>
    </ligand>
    <ligandPart>
        <name>Fe</name>
        <dbReference type="ChEBI" id="CHEBI:18248"/>
    </ligandPart>
</feature>
<dbReference type="PROSITE" id="PS00086">
    <property type="entry name" value="CYTOCHROME_P450"/>
    <property type="match status" value="1"/>
</dbReference>
<dbReference type="InterPro" id="IPR050651">
    <property type="entry name" value="Plant_Cytochrome_P450_Monoox"/>
</dbReference>
<dbReference type="AlphaFoldDB" id="A0A6J1IL26"/>
<dbReference type="PANTHER" id="PTHR47947:SF62">
    <property type="entry name" value="CYTOCHROME P450, FAMILY 81, SUBFAMILY D, POLYPEPTIDE 5"/>
    <property type="match status" value="1"/>
</dbReference>
<dbReference type="InterPro" id="IPR002401">
    <property type="entry name" value="Cyt_P450_E_grp-I"/>
</dbReference>
<sequence>MHLQQLPTYSSMEANTITCLSLSLLLTLILIYKLRKQSPRNRPPSPPSLPLIGHLHLLKQPFHRVLQDLSNKHGPILSLSIGSRPLVVISSPTAVRECFTKNDIALANRPRLLAGKYMNYNYTGVAFASYGHHWRNMRRIATTELLSNHRLNAYLNIRVQELKLVKNLYGATGESSDFVRLEMQSKLNELSFNIVMRMVSGKRYFGVDVEDVEEAREFREIMKELLQLGGASNPADFLPILRLFDYQGLEKRMVQASGRADSFLQNLIDCERDRRASRWPEEKRGNKTMIQSLLSLQESQPQHYSDDIIKGHVLTMLAAGTDTTTGTLEWAMSLLLNHPAIMNKAWSEIRECVGESRLVEEGDVSSLKYLVAIIYETLRLFPAAPLLVPHESSEECRVEGFDIPKGTMLLVNAWAIHRDPRVWEDPTSFRPERFLNWETAESHKWVPFGVGRRACPGAALAHRVVGLTLATLIQCFEWQRVGEEPIDLSQGTGITTPKAIPLEAMCRARSSMLHLLSPL</sequence>
<keyword evidence="6" id="KW-1133">Transmembrane helix</keyword>
<reference evidence="14" key="1">
    <citation type="submission" date="2025-08" db="UniProtKB">
        <authorList>
            <consortium name="RefSeq"/>
        </authorList>
    </citation>
    <scope>IDENTIFICATION</scope>
    <source>
        <tissue evidence="14">Young leaves</tissue>
    </source>
</reference>
<dbReference type="OrthoDB" id="1055148at2759"/>
<evidence type="ECO:0000256" key="11">
    <source>
        <dbReference type="PIRSR" id="PIRSR602401-1"/>
    </source>
</evidence>
<evidence type="ECO:0000256" key="3">
    <source>
        <dbReference type="ARBA" id="ARBA00022617"/>
    </source>
</evidence>
<keyword evidence="3 11" id="KW-0349">Heme</keyword>
<keyword evidence="4" id="KW-0812">Transmembrane</keyword>
<protein>
    <submittedName>
        <fullName evidence="14">Isoflavone 3'-hydroxylase-like</fullName>
    </submittedName>
</protein>